<feature type="non-terminal residue" evidence="5">
    <location>
        <position position="1"/>
    </location>
</feature>
<keyword evidence="6" id="KW-1185">Reference proteome</keyword>
<dbReference type="InterPro" id="IPR032777">
    <property type="entry name" value="DUF4515"/>
</dbReference>
<feature type="region of interest" description="Disordered" evidence="3">
    <location>
        <begin position="280"/>
        <end position="310"/>
    </location>
</feature>
<dbReference type="AlphaFoldDB" id="A0A7K8VMK8"/>
<feature type="coiled-coil region" evidence="2">
    <location>
        <begin position="218"/>
        <end position="273"/>
    </location>
</feature>
<gene>
    <name evidence="5" type="primary">Ccdc166</name>
    <name evidence="5" type="ORF">CICNIG_R15046</name>
</gene>
<dbReference type="PANTHER" id="PTHR14845">
    <property type="entry name" value="COILED-COIL DOMAIN-CONTAINING 166"/>
    <property type="match status" value="1"/>
</dbReference>
<sequence length="310" mass="37172">TASKTKQIKQDTMSAGKNKQGVRTKNGDTSKGISDMEIRVKERKLYLQKEYKILTEHMNTYMGRVEHFLQENKFLEKEAKRNQEESNAYLSYIRKHSQKCQNLITTLNDQNHTDLSEVWMQKEKLISQYTEKEEEVRSALMNMETKYSLMNKEVEDLQPFKYPYLQLERMKKIKELEKELLATKIQHSDEMHEIKSRFLQAKADCETEFHQKIQVLTKRAEEAAIQSLIQHIKQVKAENWHLRQELLRLIQYSKILKETKVQLREQQQQLLRENQYTQDMAHRRQRLHHHEAHDTNAETYSSHSPFRCVH</sequence>
<proteinExistence type="predicted"/>
<reference evidence="5 6" key="1">
    <citation type="submission" date="2019-09" db="EMBL/GenBank/DDBJ databases">
        <title>Bird 10,000 Genomes (B10K) Project - Family phase.</title>
        <authorList>
            <person name="Zhang G."/>
        </authorList>
    </citation>
    <scope>NUCLEOTIDE SEQUENCE [LARGE SCALE GENOMIC DNA]</scope>
    <source>
        <strain evidence="5">B10K-DU-001-07</strain>
        <tissue evidence="5">Muscle</tissue>
    </source>
</reference>
<feature type="region of interest" description="Disordered" evidence="3">
    <location>
        <begin position="1"/>
        <end position="30"/>
    </location>
</feature>
<evidence type="ECO:0000313" key="6">
    <source>
        <dbReference type="Proteomes" id="UP000542434"/>
    </source>
</evidence>
<feature type="domain" description="DUF4515" evidence="4">
    <location>
        <begin position="85"/>
        <end position="278"/>
    </location>
</feature>
<evidence type="ECO:0000256" key="3">
    <source>
        <dbReference type="SAM" id="MobiDB-lite"/>
    </source>
</evidence>
<organism evidence="5 6">
    <name type="scientific">Ciccaba nigrolineata</name>
    <dbReference type="NCBI Taxonomy" id="1118524"/>
    <lineage>
        <taxon>Eukaryota</taxon>
        <taxon>Metazoa</taxon>
        <taxon>Chordata</taxon>
        <taxon>Craniata</taxon>
        <taxon>Vertebrata</taxon>
        <taxon>Euteleostomi</taxon>
        <taxon>Archelosauria</taxon>
        <taxon>Archosauria</taxon>
        <taxon>Dinosauria</taxon>
        <taxon>Saurischia</taxon>
        <taxon>Theropoda</taxon>
        <taxon>Coelurosauria</taxon>
        <taxon>Aves</taxon>
        <taxon>Neognathae</taxon>
        <taxon>Neoaves</taxon>
        <taxon>Telluraves</taxon>
        <taxon>Strigiformes</taxon>
        <taxon>Strigidae</taxon>
        <taxon>Ciccaba</taxon>
    </lineage>
</organism>
<keyword evidence="1 2" id="KW-0175">Coiled coil</keyword>
<evidence type="ECO:0000313" key="5">
    <source>
        <dbReference type="EMBL" id="NXF67088.1"/>
    </source>
</evidence>
<dbReference type="Pfam" id="PF14988">
    <property type="entry name" value="DUF4515"/>
    <property type="match status" value="1"/>
</dbReference>
<evidence type="ECO:0000256" key="1">
    <source>
        <dbReference type="ARBA" id="ARBA00023054"/>
    </source>
</evidence>
<name>A0A7K8VMK8_9STRI</name>
<dbReference type="Proteomes" id="UP000542434">
    <property type="component" value="Unassembled WGS sequence"/>
</dbReference>
<protein>
    <submittedName>
        <fullName evidence="5">CC166 protein</fullName>
    </submittedName>
</protein>
<evidence type="ECO:0000256" key="2">
    <source>
        <dbReference type="SAM" id="Coils"/>
    </source>
</evidence>
<accession>A0A7K8VMK8</accession>
<dbReference type="PANTHER" id="PTHR14845:SF0">
    <property type="entry name" value="DUF4515 DOMAIN-CONTAINING PROTEIN"/>
    <property type="match status" value="1"/>
</dbReference>
<comment type="caution">
    <text evidence="5">The sequence shown here is derived from an EMBL/GenBank/DDBJ whole genome shotgun (WGS) entry which is preliminary data.</text>
</comment>
<evidence type="ECO:0000259" key="4">
    <source>
        <dbReference type="Pfam" id="PF14988"/>
    </source>
</evidence>
<feature type="non-terminal residue" evidence="5">
    <location>
        <position position="310"/>
    </location>
</feature>
<dbReference type="EMBL" id="VWZC01011967">
    <property type="protein sequence ID" value="NXF67088.1"/>
    <property type="molecule type" value="Genomic_DNA"/>
</dbReference>